<name>A0A975BJQ4_9BACT</name>
<sequence>MLYYPKRFVFIISLSSAFRNDNFLTVFFIIISDNIIKFFW</sequence>
<proteinExistence type="predicted"/>
<dbReference type="Proteomes" id="UP000663722">
    <property type="component" value="Chromosome"/>
</dbReference>
<protein>
    <submittedName>
        <fullName evidence="1">Uncharacterized protein</fullName>
    </submittedName>
</protein>
<accession>A0A975BJQ4</accession>
<gene>
    <name evidence="1" type="ORF">dnm_026220</name>
</gene>
<evidence type="ECO:0000313" key="2">
    <source>
        <dbReference type="Proteomes" id="UP000663722"/>
    </source>
</evidence>
<dbReference type="AlphaFoldDB" id="A0A975BJQ4"/>
<dbReference type="KEGG" id="dmm:dnm_026220"/>
<reference evidence="1" key="1">
    <citation type="journal article" date="2021" name="Microb. Physiol.">
        <title>Proteogenomic Insights into the Physiology of Marine, Sulfate-Reducing, Filamentous Desulfonema limicola and Desulfonema magnum.</title>
        <authorList>
            <person name="Schnaars V."/>
            <person name="Wohlbrand L."/>
            <person name="Scheve S."/>
            <person name="Hinrichs C."/>
            <person name="Reinhardt R."/>
            <person name="Rabus R."/>
        </authorList>
    </citation>
    <scope>NUCLEOTIDE SEQUENCE</scope>
    <source>
        <strain evidence="1">4be13</strain>
    </source>
</reference>
<evidence type="ECO:0000313" key="1">
    <source>
        <dbReference type="EMBL" id="QTA86598.1"/>
    </source>
</evidence>
<keyword evidence="2" id="KW-1185">Reference proteome</keyword>
<dbReference type="EMBL" id="CP061800">
    <property type="protein sequence ID" value="QTA86598.1"/>
    <property type="molecule type" value="Genomic_DNA"/>
</dbReference>
<organism evidence="1 2">
    <name type="scientific">Desulfonema magnum</name>
    <dbReference type="NCBI Taxonomy" id="45655"/>
    <lineage>
        <taxon>Bacteria</taxon>
        <taxon>Pseudomonadati</taxon>
        <taxon>Thermodesulfobacteriota</taxon>
        <taxon>Desulfobacteria</taxon>
        <taxon>Desulfobacterales</taxon>
        <taxon>Desulfococcaceae</taxon>
        <taxon>Desulfonema</taxon>
    </lineage>
</organism>